<feature type="domain" description="GSKIP" evidence="3">
    <location>
        <begin position="58"/>
        <end position="161"/>
    </location>
</feature>
<dbReference type="PANTHER" id="PTHR12490">
    <property type="entry name" value="GSK3B-INTERACTING PROTEIN"/>
    <property type="match status" value="1"/>
</dbReference>
<feature type="compositionally biased region" description="Low complexity" evidence="2">
    <location>
        <begin position="166"/>
        <end position="177"/>
    </location>
</feature>
<protein>
    <submittedName>
        <fullName evidence="5">GSKIP domain-containing protein</fullName>
    </submittedName>
</protein>
<dbReference type="AlphaFoldDB" id="A0A914HA92"/>
<dbReference type="PANTHER" id="PTHR12490:SF2">
    <property type="entry name" value="GSKIP DOMAIN-CONTAINING PROTEIN"/>
    <property type="match status" value="1"/>
</dbReference>
<reference evidence="5" key="1">
    <citation type="submission" date="2022-11" db="UniProtKB">
        <authorList>
            <consortium name="WormBaseParasite"/>
        </authorList>
    </citation>
    <scope>IDENTIFICATION</scope>
</reference>
<proteinExistence type="inferred from homology"/>
<evidence type="ECO:0000313" key="4">
    <source>
        <dbReference type="Proteomes" id="UP000887572"/>
    </source>
</evidence>
<dbReference type="GO" id="GO:0005737">
    <property type="term" value="C:cytoplasm"/>
    <property type="evidence" value="ECO:0007669"/>
    <property type="project" value="TreeGrafter"/>
</dbReference>
<dbReference type="GO" id="GO:0051018">
    <property type="term" value="F:protein kinase A binding"/>
    <property type="evidence" value="ECO:0007669"/>
    <property type="project" value="TreeGrafter"/>
</dbReference>
<accession>A0A914HA92</accession>
<evidence type="ECO:0000313" key="5">
    <source>
        <dbReference type="WBParaSite" id="Gr19_v10_g15663.t1"/>
    </source>
</evidence>
<name>A0A914HA92_GLORO</name>
<dbReference type="WBParaSite" id="Gr19_v10_g15663.t1">
    <property type="protein sequence ID" value="Gr19_v10_g15663.t1"/>
    <property type="gene ID" value="Gr19_v10_g15663"/>
</dbReference>
<dbReference type="Pfam" id="PF05303">
    <property type="entry name" value="GSKIP_dom"/>
    <property type="match status" value="1"/>
</dbReference>
<evidence type="ECO:0000256" key="1">
    <source>
        <dbReference type="ARBA" id="ARBA00009571"/>
    </source>
</evidence>
<evidence type="ECO:0000256" key="2">
    <source>
        <dbReference type="SAM" id="MobiDB-lite"/>
    </source>
</evidence>
<keyword evidence="4" id="KW-1185">Reference proteome</keyword>
<dbReference type="InterPro" id="IPR023231">
    <property type="entry name" value="GSKIP_dom_sf"/>
</dbReference>
<feature type="region of interest" description="Disordered" evidence="2">
    <location>
        <begin position="1"/>
        <end position="45"/>
    </location>
</feature>
<dbReference type="InterPro" id="IPR037395">
    <property type="entry name" value="GSKIP"/>
</dbReference>
<dbReference type="GO" id="GO:0019207">
    <property type="term" value="F:kinase regulator activity"/>
    <property type="evidence" value="ECO:0007669"/>
    <property type="project" value="TreeGrafter"/>
</dbReference>
<sequence length="186" mass="20803">MTTKNAENEQHTMEENGESSAVGDSSATVHSENANTGPSSPAPSVSCETCSTQFSALEKDAFAAVREMAPYVTTIAISELLSRTSELIFLNIVTLENESFCVELTQRGWRVCSDRLDCMNGDFHKLDMHVVYYESINQLLDSLSQQYRDRFSAALASKLSVLQTEQQQQQQQRQQQQNGEEKHALE</sequence>
<feature type="region of interest" description="Disordered" evidence="2">
    <location>
        <begin position="166"/>
        <end position="186"/>
    </location>
</feature>
<dbReference type="InterPro" id="IPR007967">
    <property type="entry name" value="GSKIP_dom"/>
</dbReference>
<dbReference type="Gene3D" id="3.30.2280.10">
    <property type="entry name" value="Hypothetical protein (hspc210)"/>
    <property type="match status" value="1"/>
</dbReference>
<evidence type="ECO:0000259" key="3">
    <source>
        <dbReference type="Pfam" id="PF05303"/>
    </source>
</evidence>
<feature type="compositionally biased region" description="Basic and acidic residues" evidence="2">
    <location>
        <begin position="1"/>
        <end position="14"/>
    </location>
</feature>
<comment type="similarity">
    <text evidence="1">Belongs to the GSKIP family.</text>
</comment>
<feature type="compositionally biased region" description="Polar residues" evidence="2">
    <location>
        <begin position="18"/>
        <end position="45"/>
    </location>
</feature>
<dbReference type="SUPFAM" id="SSF103107">
    <property type="entry name" value="Hypothetical protein c14orf129, hspc210"/>
    <property type="match status" value="1"/>
</dbReference>
<dbReference type="Proteomes" id="UP000887572">
    <property type="component" value="Unplaced"/>
</dbReference>
<dbReference type="GO" id="GO:0060828">
    <property type="term" value="P:regulation of canonical Wnt signaling pathway"/>
    <property type="evidence" value="ECO:0007669"/>
    <property type="project" value="InterPro"/>
</dbReference>
<organism evidence="4 5">
    <name type="scientific">Globodera rostochiensis</name>
    <name type="common">Golden nematode worm</name>
    <name type="synonym">Heterodera rostochiensis</name>
    <dbReference type="NCBI Taxonomy" id="31243"/>
    <lineage>
        <taxon>Eukaryota</taxon>
        <taxon>Metazoa</taxon>
        <taxon>Ecdysozoa</taxon>
        <taxon>Nematoda</taxon>
        <taxon>Chromadorea</taxon>
        <taxon>Rhabditida</taxon>
        <taxon>Tylenchina</taxon>
        <taxon>Tylenchomorpha</taxon>
        <taxon>Tylenchoidea</taxon>
        <taxon>Heteroderidae</taxon>
        <taxon>Heteroderinae</taxon>
        <taxon>Globodera</taxon>
    </lineage>
</organism>